<evidence type="ECO:0000256" key="1">
    <source>
        <dbReference type="ARBA" id="ARBA00022679"/>
    </source>
</evidence>
<proteinExistence type="predicted"/>
<dbReference type="SUPFAM" id="SSF52777">
    <property type="entry name" value="CoA-dependent acyltransferases"/>
    <property type="match status" value="1"/>
</dbReference>
<dbReference type="Pfam" id="PF02458">
    <property type="entry name" value="Transferase"/>
    <property type="match status" value="1"/>
</dbReference>
<reference evidence="2 3" key="1">
    <citation type="submission" date="2016-07" db="EMBL/GenBank/DDBJ databases">
        <title>Pervasive Adenine N6-methylation of Active Genes in Fungi.</title>
        <authorList>
            <consortium name="DOE Joint Genome Institute"/>
            <person name="Mondo S.J."/>
            <person name="Dannebaum R.O."/>
            <person name="Kuo R.C."/>
            <person name="Labutti K."/>
            <person name="Haridas S."/>
            <person name="Kuo A."/>
            <person name="Salamov A."/>
            <person name="Ahrendt S.R."/>
            <person name="Lipzen A."/>
            <person name="Sullivan W."/>
            <person name="Andreopoulos W.B."/>
            <person name="Clum A."/>
            <person name="Lindquist E."/>
            <person name="Daum C."/>
            <person name="Ramamoorthy G.K."/>
            <person name="Gryganskyi A."/>
            <person name="Culley D."/>
            <person name="Magnuson J.K."/>
            <person name="James T.Y."/>
            <person name="O'Malley M.A."/>
            <person name="Stajich J.E."/>
            <person name="Spatafora J.W."/>
            <person name="Visel A."/>
            <person name="Grigoriev I.V."/>
        </authorList>
    </citation>
    <scope>NUCLEOTIDE SEQUENCE [LARGE SCALE GENOMIC DNA]</scope>
    <source>
        <strain evidence="2 3">CBS 931.73</strain>
    </source>
</reference>
<keyword evidence="3" id="KW-1185">Reference proteome</keyword>
<dbReference type="OrthoDB" id="655030at2759"/>
<dbReference type="InParanoid" id="A0A1Y1XM79"/>
<dbReference type="InterPro" id="IPR050317">
    <property type="entry name" value="Plant_Fungal_Acyltransferase"/>
</dbReference>
<dbReference type="GO" id="GO:0016747">
    <property type="term" value="F:acyltransferase activity, transferring groups other than amino-acyl groups"/>
    <property type="evidence" value="ECO:0007669"/>
    <property type="project" value="TreeGrafter"/>
</dbReference>
<sequence length="462" mass="52204">MASPKETVVLIEPRQPTALDGHPELVLSPSDYTLMPVSFHYLLDGQLDEAKFMSSLSDALSFYPPICGIFRRPSVLSRGAMTILLANRPIPVRLTSRFSGFNQADAKEYVDEINAMRISTGDKNEPLFKVKVTRFTSEPDQWALGISMCHGVADGAGIFEFLQTWSKLYVDSKAHVLAPTHVRYPQEAPESIATPYPSQLPPCEYPGGTAHARMASTLWEKIQGYSPLIWHIIWNDIDHVQVYFPIEAAKILKRKLTTGLSHISSPSEYLSTQDCLKAYIVHALNRHIFTSAEEMMLNVATILDVRGHCGLPKVGYFGNAIGCVSTKEEKNLAMPMLARSIRRSILHHEPAEVISQMKWTLDVQRAGKIMDLMPWFHSNTLYVDDWTKFPIYQIDFGLKVNSFTHLLDGRSLPVKNWVMIYPLEKKGIRVGYTVTVSMSRAYAKRFQDVVANDVTTDFRDYQ</sequence>
<keyword evidence="1" id="KW-0808">Transferase</keyword>
<dbReference type="Gene3D" id="3.30.559.10">
    <property type="entry name" value="Chloramphenicol acetyltransferase-like domain"/>
    <property type="match status" value="2"/>
</dbReference>
<dbReference type="EMBL" id="MCFE01000562">
    <property type="protein sequence ID" value="ORX86870.1"/>
    <property type="molecule type" value="Genomic_DNA"/>
</dbReference>
<dbReference type="AlphaFoldDB" id="A0A1Y1XM79"/>
<organism evidence="2 3">
    <name type="scientific">Basidiobolus meristosporus CBS 931.73</name>
    <dbReference type="NCBI Taxonomy" id="1314790"/>
    <lineage>
        <taxon>Eukaryota</taxon>
        <taxon>Fungi</taxon>
        <taxon>Fungi incertae sedis</taxon>
        <taxon>Zoopagomycota</taxon>
        <taxon>Entomophthoromycotina</taxon>
        <taxon>Basidiobolomycetes</taxon>
        <taxon>Basidiobolales</taxon>
        <taxon>Basidiobolaceae</taxon>
        <taxon>Basidiobolus</taxon>
    </lineage>
</organism>
<evidence type="ECO:0000313" key="3">
    <source>
        <dbReference type="Proteomes" id="UP000193498"/>
    </source>
</evidence>
<dbReference type="Proteomes" id="UP000193498">
    <property type="component" value="Unassembled WGS sequence"/>
</dbReference>
<accession>A0A1Y1XM79</accession>
<dbReference type="PANTHER" id="PTHR31642:SF310">
    <property type="entry name" value="FATTY ALCOHOL:CAFFEOYL-COA ACYLTRANSFERASE"/>
    <property type="match status" value="1"/>
</dbReference>
<evidence type="ECO:0000313" key="2">
    <source>
        <dbReference type="EMBL" id="ORX86870.1"/>
    </source>
</evidence>
<dbReference type="InterPro" id="IPR023213">
    <property type="entry name" value="CAT-like_dom_sf"/>
</dbReference>
<evidence type="ECO:0008006" key="4">
    <source>
        <dbReference type="Google" id="ProtNLM"/>
    </source>
</evidence>
<name>A0A1Y1XM79_9FUNG</name>
<dbReference type="PANTHER" id="PTHR31642">
    <property type="entry name" value="TRICHOTHECENE 3-O-ACETYLTRANSFERASE"/>
    <property type="match status" value="1"/>
</dbReference>
<comment type="caution">
    <text evidence="2">The sequence shown here is derived from an EMBL/GenBank/DDBJ whole genome shotgun (WGS) entry which is preliminary data.</text>
</comment>
<protein>
    <recommendedName>
        <fullName evidence="4">Transferase</fullName>
    </recommendedName>
</protein>
<gene>
    <name evidence="2" type="ORF">K493DRAFT_306997</name>
</gene>